<dbReference type="SMART" id="SM00422">
    <property type="entry name" value="HTH_MERR"/>
    <property type="match status" value="1"/>
</dbReference>
<keyword evidence="1" id="KW-0238">DNA-binding</keyword>
<dbReference type="PROSITE" id="PS50937">
    <property type="entry name" value="HTH_MERR_2"/>
    <property type="match status" value="1"/>
</dbReference>
<reference evidence="5" key="1">
    <citation type="submission" date="2016-05" db="EMBL/GenBank/DDBJ databases">
        <title>Paenibacillus oryzae. sp. nov., isolated from the rice root.</title>
        <authorList>
            <person name="Zhang J."/>
            <person name="Zhang X."/>
        </authorList>
    </citation>
    <scope>NUCLEOTIDE SEQUENCE [LARGE SCALE GENOMIC DNA]</scope>
    <source>
        <strain evidence="5">KCTC13222</strain>
    </source>
</reference>
<evidence type="ECO:0000256" key="1">
    <source>
        <dbReference type="ARBA" id="ARBA00023125"/>
    </source>
</evidence>
<organism evidence="4 5">
    <name type="scientific">Paenibacillus pectinilyticus</name>
    <dbReference type="NCBI Taxonomy" id="512399"/>
    <lineage>
        <taxon>Bacteria</taxon>
        <taxon>Bacillati</taxon>
        <taxon>Bacillota</taxon>
        <taxon>Bacilli</taxon>
        <taxon>Bacillales</taxon>
        <taxon>Paenibacillaceae</taxon>
        <taxon>Paenibacillus</taxon>
    </lineage>
</organism>
<dbReference type="RefSeq" id="WP_065851090.1">
    <property type="nucleotide sequence ID" value="NZ_LYPC01000011.1"/>
</dbReference>
<dbReference type="Pfam" id="PF13411">
    <property type="entry name" value="MerR_1"/>
    <property type="match status" value="1"/>
</dbReference>
<dbReference type="PANTHER" id="PTHR30204:SF97">
    <property type="entry name" value="MERR FAMILY REGULATORY PROTEIN"/>
    <property type="match status" value="1"/>
</dbReference>
<dbReference type="InterPro" id="IPR000551">
    <property type="entry name" value="MerR-type_HTH_dom"/>
</dbReference>
<dbReference type="SUPFAM" id="SSF46955">
    <property type="entry name" value="Putative DNA-binding domain"/>
    <property type="match status" value="1"/>
</dbReference>
<accession>A0A1C1A736</accession>
<sequence>MTNFIRIGLFSRIAQVTIRTLRHYDERGLLKPAYIDTTTSYRYYTYDQLTRIHHIVVLKETGFSLDEIATMIDQTLTVDEMNHMMHKKKAELANQMDEAAQQMARIESRLHQLERLGEKPVYEVGIKQVPALYVAGLRRIVPRLQDMPVYRCRMFDELEAELGGSDIASSLQQEYVLYHMTEFIEENFDIEAAFSFHAAANLRPNGPVTVYEIPAEPMVASLVYKGPFMGVGEGILALFTWLGVNGYSQIGPVRELHLFGRENHLHDYNNVVVELQVPISK</sequence>
<dbReference type="OrthoDB" id="9773308at2"/>
<dbReference type="InterPro" id="IPR009061">
    <property type="entry name" value="DNA-bd_dom_put_sf"/>
</dbReference>
<dbReference type="EMBL" id="LYPC01000011">
    <property type="protein sequence ID" value="OCT16318.1"/>
    <property type="molecule type" value="Genomic_DNA"/>
</dbReference>
<evidence type="ECO:0000313" key="4">
    <source>
        <dbReference type="EMBL" id="OCT16318.1"/>
    </source>
</evidence>
<protein>
    <recommendedName>
        <fullName evidence="3">HTH merR-type domain-containing protein</fullName>
    </recommendedName>
</protein>
<feature type="domain" description="HTH merR-type" evidence="3">
    <location>
        <begin position="1"/>
        <end position="74"/>
    </location>
</feature>
<dbReference type="SMART" id="SM00871">
    <property type="entry name" value="AraC_E_bind"/>
    <property type="match status" value="1"/>
</dbReference>
<keyword evidence="5" id="KW-1185">Reference proteome</keyword>
<name>A0A1C1A736_9BACL</name>
<proteinExistence type="predicted"/>
<dbReference type="SUPFAM" id="SSF55136">
    <property type="entry name" value="Probable bacterial effector-binding domain"/>
    <property type="match status" value="1"/>
</dbReference>
<dbReference type="STRING" id="512399.A8709_02490"/>
<dbReference type="GO" id="GO:0003700">
    <property type="term" value="F:DNA-binding transcription factor activity"/>
    <property type="evidence" value="ECO:0007669"/>
    <property type="project" value="InterPro"/>
</dbReference>
<feature type="coiled-coil region" evidence="2">
    <location>
        <begin position="78"/>
        <end position="116"/>
    </location>
</feature>
<dbReference type="InterPro" id="IPR011256">
    <property type="entry name" value="Reg_factor_effector_dom_sf"/>
</dbReference>
<dbReference type="InterPro" id="IPR047057">
    <property type="entry name" value="MerR_fam"/>
</dbReference>
<evidence type="ECO:0000259" key="3">
    <source>
        <dbReference type="PROSITE" id="PS50937"/>
    </source>
</evidence>
<evidence type="ECO:0000313" key="5">
    <source>
        <dbReference type="Proteomes" id="UP000093309"/>
    </source>
</evidence>
<gene>
    <name evidence="4" type="ORF">A8709_02490</name>
</gene>
<dbReference type="InterPro" id="IPR010499">
    <property type="entry name" value="AraC_E-bd"/>
</dbReference>
<dbReference type="InterPro" id="IPR029442">
    <property type="entry name" value="GyrI-like"/>
</dbReference>
<dbReference type="Proteomes" id="UP000093309">
    <property type="component" value="Unassembled WGS sequence"/>
</dbReference>
<dbReference type="Pfam" id="PF06445">
    <property type="entry name" value="GyrI-like"/>
    <property type="match status" value="1"/>
</dbReference>
<dbReference type="PANTHER" id="PTHR30204">
    <property type="entry name" value="REDOX-CYCLING DRUG-SENSING TRANSCRIPTIONAL ACTIVATOR SOXR"/>
    <property type="match status" value="1"/>
</dbReference>
<dbReference type="AlphaFoldDB" id="A0A1C1A736"/>
<comment type="caution">
    <text evidence="4">The sequence shown here is derived from an EMBL/GenBank/DDBJ whole genome shotgun (WGS) entry which is preliminary data.</text>
</comment>
<dbReference type="PROSITE" id="PS00552">
    <property type="entry name" value="HTH_MERR_1"/>
    <property type="match status" value="1"/>
</dbReference>
<evidence type="ECO:0000256" key="2">
    <source>
        <dbReference type="SAM" id="Coils"/>
    </source>
</evidence>
<keyword evidence="2" id="KW-0175">Coiled coil</keyword>
<dbReference type="GO" id="GO:0003677">
    <property type="term" value="F:DNA binding"/>
    <property type="evidence" value="ECO:0007669"/>
    <property type="project" value="UniProtKB-KW"/>
</dbReference>
<dbReference type="Gene3D" id="3.20.80.10">
    <property type="entry name" value="Regulatory factor, effector binding domain"/>
    <property type="match status" value="1"/>
</dbReference>
<dbReference type="Gene3D" id="1.10.1660.10">
    <property type="match status" value="1"/>
</dbReference>